<dbReference type="STRING" id="252246.SAMN05421799_108109"/>
<feature type="domain" description="CBS" evidence="3">
    <location>
        <begin position="111"/>
        <end position="168"/>
    </location>
</feature>
<protein>
    <submittedName>
        <fullName evidence="4">CBS domain-containing protein</fullName>
    </submittedName>
</protein>
<dbReference type="Pfam" id="PF00571">
    <property type="entry name" value="CBS"/>
    <property type="match status" value="2"/>
</dbReference>
<evidence type="ECO:0000256" key="1">
    <source>
        <dbReference type="ARBA" id="ARBA00022737"/>
    </source>
</evidence>
<dbReference type="Gene3D" id="3.10.580.10">
    <property type="entry name" value="CBS-domain"/>
    <property type="match status" value="1"/>
</dbReference>
<accession>A0A1N7NGK3</accession>
<evidence type="ECO:0000256" key="2">
    <source>
        <dbReference type="PROSITE-ProRule" id="PRU00703"/>
    </source>
</evidence>
<dbReference type="InterPro" id="IPR051462">
    <property type="entry name" value="CBS_domain-containing"/>
</dbReference>
<name>A0A1N7NGK3_9BACL</name>
<dbReference type="SUPFAM" id="SSF46785">
    <property type="entry name" value="Winged helix' DNA-binding domain"/>
    <property type="match status" value="1"/>
</dbReference>
<reference evidence="5" key="1">
    <citation type="submission" date="2017-01" db="EMBL/GenBank/DDBJ databases">
        <authorList>
            <person name="Varghese N."/>
            <person name="Submissions S."/>
        </authorList>
    </citation>
    <scope>NUCLEOTIDE SEQUENCE [LARGE SCALE GENOMIC DNA]</scope>
    <source>
        <strain evidence="5">DSM 16176</strain>
    </source>
</reference>
<keyword evidence="1" id="KW-0677">Repeat</keyword>
<sequence length="242" mass="26782">MRMLMYNRDARDHVRGQAAESPPGRLLLGERPIELTPRQKEILRLVRAHQPITGDQIAELLGVSRPTIRSDLSLLVMLGQLDAKPRVGYFLAEPAESPAPVPWRDLRVREVQSLPVIVRETTTVHDAVITMFLEDVGGLIVADEEGRLQGVVSRKDLLKFTLGNASATSLPVGMIMTRYPHIETVTPEDRVVDAAKRMIEYKVDSLPVVEPSSGDGQPPIVVGRITKTTLARLVAEWGTSWS</sequence>
<dbReference type="InterPro" id="IPR046342">
    <property type="entry name" value="CBS_dom_sf"/>
</dbReference>
<evidence type="ECO:0000259" key="3">
    <source>
        <dbReference type="PROSITE" id="PS51371"/>
    </source>
</evidence>
<gene>
    <name evidence="4" type="ORF">SAMN05421799_108109</name>
</gene>
<dbReference type="PROSITE" id="PS51371">
    <property type="entry name" value="CBS"/>
    <property type="match status" value="2"/>
</dbReference>
<dbReference type="PANTHER" id="PTHR48108">
    <property type="entry name" value="CBS DOMAIN-CONTAINING PROTEIN CBSX2, CHLOROPLASTIC"/>
    <property type="match status" value="1"/>
</dbReference>
<evidence type="ECO:0000313" key="5">
    <source>
        <dbReference type="Proteomes" id="UP000186156"/>
    </source>
</evidence>
<dbReference type="EMBL" id="FTOO01000008">
    <property type="protein sequence ID" value="SIS97422.1"/>
    <property type="molecule type" value="Genomic_DNA"/>
</dbReference>
<dbReference type="Proteomes" id="UP000186156">
    <property type="component" value="Unassembled WGS sequence"/>
</dbReference>
<keyword evidence="5" id="KW-1185">Reference proteome</keyword>
<dbReference type="InterPro" id="IPR016842">
    <property type="entry name" value="UCP026546_HTH-CBS"/>
</dbReference>
<dbReference type="SMART" id="SM00116">
    <property type="entry name" value="CBS"/>
    <property type="match status" value="2"/>
</dbReference>
<dbReference type="Gene3D" id="1.10.10.10">
    <property type="entry name" value="Winged helix-like DNA-binding domain superfamily/Winged helix DNA-binding domain"/>
    <property type="match status" value="1"/>
</dbReference>
<dbReference type="InterPro" id="IPR013196">
    <property type="entry name" value="HTH_11"/>
</dbReference>
<dbReference type="Pfam" id="PF08279">
    <property type="entry name" value="HTH_11"/>
    <property type="match status" value="1"/>
</dbReference>
<proteinExistence type="predicted"/>
<dbReference type="InterPro" id="IPR036388">
    <property type="entry name" value="WH-like_DNA-bd_sf"/>
</dbReference>
<organism evidence="4 5">
    <name type="scientific">Alicyclobacillus vulcanalis</name>
    <dbReference type="NCBI Taxonomy" id="252246"/>
    <lineage>
        <taxon>Bacteria</taxon>
        <taxon>Bacillati</taxon>
        <taxon>Bacillota</taxon>
        <taxon>Bacilli</taxon>
        <taxon>Bacillales</taxon>
        <taxon>Alicyclobacillaceae</taxon>
        <taxon>Alicyclobacillus</taxon>
    </lineage>
</organism>
<dbReference type="PIRSF" id="PIRSF026546">
    <property type="entry name" value="UCP026546_CBS_YqzB"/>
    <property type="match status" value="1"/>
</dbReference>
<dbReference type="AlphaFoldDB" id="A0A1N7NGK3"/>
<feature type="domain" description="CBS" evidence="3">
    <location>
        <begin position="176"/>
        <end position="240"/>
    </location>
</feature>
<keyword evidence="2" id="KW-0129">CBS domain</keyword>
<dbReference type="SUPFAM" id="SSF54631">
    <property type="entry name" value="CBS-domain pair"/>
    <property type="match status" value="1"/>
</dbReference>
<dbReference type="PANTHER" id="PTHR48108:SF32">
    <property type="entry name" value="TRANSCRIPTIONAL REPRESSOR CCPN"/>
    <property type="match status" value="1"/>
</dbReference>
<dbReference type="InterPro" id="IPR036390">
    <property type="entry name" value="WH_DNA-bd_sf"/>
</dbReference>
<evidence type="ECO:0000313" key="4">
    <source>
        <dbReference type="EMBL" id="SIS97422.1"/>
    </source>
</evidence>
<dbReference type="InterPro" id="IPR000644">
    <property type="entry name" value="CBS_dom"/>
</dbReference>
<dbReference type="CDD" id="cd04617">
    <property type="entry name" value="CBS_pair_CcpN"/>
    <property type="match status" value="1"/>
</dbReference>